<evidence type="ECO:0000256" key="2">
    <source>
        <dbReference type="ARBA" id="ARBA00022737"/>
    </source>
</evidence>
<dbReference type="FunFam" id="3.30.70.330:FF:000121">
    <property type="entry name" value="Splicing factor 3b subunit 4"/>
    <property type="match status" value="1"/>
</dbReference>
<organism evidence="8 9">
    <name type="scientific">Zalerion maritima</name>
    <dbReference type="NCBI Taxonomy" id="339359"/>
    <lineage>
        <taxon>Eukaryota</taxon>
        <taxon>Fungi</taxon>
        <taxon>Dikarya</taxon>
        <taxon>Ascomycota</taxon>
        <taxon>Pezizomycotina</taxon>
        <taxon>Sordariomycetes</taxon>
        <taxon>Lulworthiomycetidae</taxon>
        <taxon>Lulworthiales</taxon>
        <taxon>Lulworthiaceae</taxon>
        <taxon>Zalerion</taxon>
    </lineage>
</organism>
<feature type="compositionally biased region" description="Pro residues" evidence="6">
    <location>
        <begin position="281"/>
        <end position="293"/>
    </location>
</feature>
<keyword evidence="2" id="KW-0677">Repeat</keyword>
<dbReference type="Pfam" id="PF00076">
    <property type="entry name" value="RRM_1"/>
    <property type="match status" value="2"/>
</dbReference>
<keyword evidence="9" id="KW-1185">Reference proteome</keyword>
<sequence>MAHKHWEQNKDATVYIGNIDERATDALIYELMLQAGPVVNVHLPKDRVTQSHQGFGFVEFNSEQDADYAAKIMNGIRLYTKPLRVNMASADKQKAPEIGAELFVGNLDSLVDEKVLYDTFSRFGGLVSAPKIARDENGASKGYGFVSYTDFDASDEAISNMNGQYLMSKEVSVQYAYKKDGKGERHGDEAERKLAAQAKKHNIVPETQALPPALMMNNAPPTGPAAMANPSPTLTGPGANGGPSLVPGAPQAQQPPVVPTTPPTMPPVAPPAIPAAVAAGAPPPGFGAPPQGAPPRFTGPPASNTPPGPSRSSPLPPPPSGLPPRPPLSKGGYGGPADFRPPGQAQGYRPPPAAPSGFGNLPAPPPSGFSPGGPPGGPPGPPPGSGAGSPPGAPPPGFNNMPPPGFPSGAPPPGFPRR</sequence>
<evidence type="ECO:0000256" key="1">
    <source>
        <dbReference type="ARBA" id="ARBA00004123"/>
    </source>
</evidence>
<dbReference type="SMART" id="SM00360">
    <property type="entry name" value="RRM"/>
    <property type="match status" value="2"/>
</dbReference>
<protein>
    <submittedName>
        <fullName evidence="8">Splicing factor 3B subunit 4</fullName>
    </submittedName>
</protein>
<dbReference type="PANTHER" id="PTHR48030">
    <property type="entry name" value="SPLICING FACTOR 3B SUBUNIT 4"/>
    <property type="match status" value="1"/>
</dbReference>
<evidence type="ECO:0000256" key="4">
    <source>
        <dbReference type="ARBA" id="ARBA00023242"/>
    </source>
</evidence>
<comment type="subcellular location">
    <subcellularLocation>
        <location evidence="1">Nucleus</location>
    </subcellularLocation>
</comment>
<dbReference type="EMBL" id="JAKWBI020000131">
    <property type="protein sequence ID" value="KAJ2901933.1"/>
    <property type="molecule type" value="Genomic_DNA"/>
</dbReference>
<feature type="compositionally biased region" description="Low complexity" evidence="6">
    <location>
        <begin position="246"/>
        <end position="255"/>
    </location>
</feature>
<feature type="compositionally biased region" description="Pro residues" evidence="6">
    <location>
        <begin position="256"/>
        <end position="273"/>
    </location>
</feature>
<dbReference type="GO" id="GO:0005686">
    <property type="term" value="C:U2 snRNP"/>
    <property type="evidence" value="ECO:0007669"/>
    <property type="project" value="TreeGrafter"/>
</dbReference>
<dbReference type="InterPro" id="IPR000504">
    <property type="entry name" value="RRM_dom"/>
</dbReference>
<reference evidence="8" key="1">
    <citation type="submission" date="2022-07" db="EMBL/GenBank/DDBJ databases">
        <title>Draft genome sequence of Zalerion maritima ATCC 34329, a (micro)plastics degrading marine fungus.</title>
        <authorList>
            <person name="Paco A."/>
            <person name="Goncalves M.F.M."/>
            <person name="Rocha-Santos T.A.P."/>
            <person name="Alves A."/>
        </authorList>
    </citation>
    <scope>NUCLEOTIDE SEQUENCE</scope>
    <source>
        <strain evidence="8">ATCC 34329</strain>
    </source>
</reference>
<dbReference type="InterPro" id="IPR035979">
    <property type="entry name" value="RBD_domain_sf"/>
</dbReference>
<dbReference type="CDD" id="cd12334">
    <property type="entry name" value="RRM1_SF3B4"/>
    <property type="match status" value="1"/>
</dbReference>
<feature type="compositionally biased region" description="Pro residues" evidence="6">
    <location>
        <begin position="391"/>
        <end position="418"/>
    </location>
</feature>
<feature type="domain" description="RRM" evidence="7">
    <location>
        <begin position="100"/>
        <end position="178"/>
    </location>
</feature>
<evidence type="ECO:0000256" key="5">
    <source>
        <dbReference type="PROSITE-ProRule" id="PRU00176"/>
    </source>
</evidence>
<dbReference type="PROSITE" id="PS50102">
    <property type="entry name" value="RRM"/>
    <property type="match status" value="2"/>
</dbReference>
<dbReference type="InterPro" id="IPR034158">
    <property type="entry name" value="SF3B4_RRM1"/>
</dbReference>
<dbReference type="FunFam" id="3.30.70.330:FF:000288">
    <property type="entry name" value="Splicing factor 3b subunit 4"/>
    <property type="match status" value="1"/>
</dbReference>
<feature type="region of interest" description="Disordered" evidence="6">
    <location>
        <begin position="212"/>
        <end position="418"/>
    </location>
</feature>
<dbReference type="SUPFAM" id="SSF54928">
    <property type="entry name" value="RNA-binding domain, RBD"/>
    <property type="match status" value="1"/>
</dbReference>
<dbReference type="InterPro" id="IPR012677">
    <property type="entry name" value="Nucleotide-bd_a/b_plait_sf"/>
</dbReference>
<dbReference type="Gene3D" id="3.30.70.330">
    <property type="match status" value="2"/>
</dbReference>
<evidence type="ECO:0000256" key="6">
    <source>
        <dbReference type="SAM" id="MobiDB-lite"/>
    </source>
</evidence>
<feature type="compositionally biased region" description="Pro residues" evidence="6">
    <location>
        <begin position="303"/>
        <end position="327"/>
    </location>
</feature>
<keyword evidence="3 5" id="KW-0694">RNA-binding</keyword>
<keyword evidence="4" id="KW-0539">Nucleus</keyword>
<evidence type="ECO:0000259" key="7">
    <source>
        <dbReference type="PROSITE" id="PS50102"/>
    </source>
</evidence>
<dbReference type="PANTHER" id="PTHR48030:SF3">
    <property type="entry name" value="SPLICING FACTOR 3B SUBUNIT 4"/>
    <property type="match status" value="1"/>
</dbReference>
<evidence type="ECO:0000313" key="9">
    <source>
        <dbReference type="Proteomes" id="UP001201980"/>
    </source>
</evidence>
<evidence type="ECO:0000256" key="3">
    <source>
        <dbReference type="ARBA" id="ARBA00022884"/>
    </source>
</evidence>
<dbReference type="InterPro" id="IPR052084">
    <property type="entry name" value="SF3B4_spliceosome_assoc"/>
</dbReference>
<evidence type="ECO:0000313" key="8">
    <source>
        <dbReference type="EMBL" id="KAJ2901933.1"/>
    </source>
</evidence>
<dbReference type="Proteomes" id="UP001201980">
    <property type="component" value="Unassembled WGS sequence"/>
</dbReference>
<name>A0AAD5RY82_9PEZI</name>
<comment type="caution">
    <text evidence="8">The sequence shown here is derived from an EMBL/GenBank/DDBJ whole genome shotgun (WGS) entry which is preliminary data.</text>
</comment>
<dbReference type="GO" id="GO:0071011">
    <property type="term" value="C:precatalytic spliceosome"/>
    <property type="evidence" value="ECO:0007669"/>
    <property type="project" value="TreeGrafter"/>
</dbReference>
<feature type="compositionally biased region" description="Pro residues" evidence="6">
    <location>
        <begin position="362"/>
        <end position="384"/>
    </location>
</feature>
<proteinExistence type="predicted"/>
<dbReference type="GO" id="GO:0048026">
    <property type="term" value="P:positive regulation of mRNA splicing, via spliceosome"/>
    <property type="evidence" value="ECO:0007669"/>
    <property type="project" value="TreeGrafter"/>
</dbReference>
<gene>
    <name evidence="8" type="ORF">MKZ38_001234</name>
</gene>
<accession>A0AAD5RY82</accession>
<dbReference type="GO" id="GO:0005730">
    <property type="term" value="C:nucleolus"/>
    <property type="evidence" value="ECO:0007669"/>
    <property type="project" value="TreeGrafter"/>
</dbReference>
<dbReference type="AlphaFoldDB" id="A0AAD5RY82"/>
<dbReference type="GO" id="GO:0003723">
    <property type="term" value="F:RNA binding"/>
    <property type="evidence" value="ECO:0007669"/>
    <property type="project" value="UniProtKB-UniRule"/>
</dbReference>
<feature type="domain" description="RRM" evidence="7">
    <location>
        <begin position="12"/>
        <end position="90"/>
    </location>
</feature>